<dbReference type="AlphaFoldDB" id="G4V9S8"/>
<dbReference type="WBParaSite" id="Smp_200790.1">
    <property type="protein sequence ID" value="Smp_200790.1"/>
    <property type="gene ID" value="Smp_200790"/>
</dbReference>
<name>G4V9S8_SCHMA</name>
<dbReference type="Proteomes" id="UP000008854">
    <property type="component" value="Unassembled WGS sequence"/>
</dbReference>
<dbReference type="GeneID" id="29830433"/>
<keyword evidence="1" id="KW-1185">Reference proteome</keyword>
<dbReference type="KEGG" id="smm:Smp_200790"/>
<dbReference type="HOGENOM" id="CLU_2561126_0_0_1"/>
<dbReference type="RefSeq" id="XP_018648207.1">
    <property type="nucleotide sequence ID" value="XM_018793724.1"/>
</dbReference>
<reference evidence="2" key="2">
    <citation type="submission" date="2018-12" db="UniProtKB">
        <authorList>
            <consortium name="WormBaseParasite"/>
        </authorList>
    </citation>
    <scope>IDENTIFICATION</scope>
    <source>
        <strain evidence="2">Puerto Rican</strain>
    </source>
</reference>
<proteinExistence type="predicted"/>
<dbReference type="CTD" id="29830433"/>
<evidence type="ECO:0000313" key="1">
    <source>
        <dbReference type="Proteomes" id="UP000008854"/>
    </source>
</evidence>
<accession>G4V9S8</accession>
<sequence length="82" mass="9712">MLATTLKWDNYDSMHLFFMLNAGVHISNTNWQEKGFRKSDFHHRFHHNIFCSFSAHCNAVNVKFENKLQHCLKITLKSAYPL</sequence>
<evidence type="ECO:0000313" key="2">
    <source>
        <dbReference type="WBParaSite" id="Smp_200790.1"/>
    </source>
</evidence>
<organism evidence="1 2">
    <name type="scientific">Schistosoma mansoni</name>
    <name type="common">Blood fluke</name>
    <dbReference type="NCBI Taxonomy" id="6183"/>
    <lineage>
        <taxon>Eukaryota</taxon>
        <taxon>Metazoa</taxon>
        <taxon>Spiralia</taxon>
        <taxon>Lophotrochozoa</taxon>
        <taxon>Platyhelminthes</taxon>
        <taxon>Trematoda</taxon>
        <taxon>Digenea</taxon>
        <taxon>Strigeidida</taxon>
        <taxon>Schistosomatoidea</taxon>
        <taxon>Schistosomatidae</taxon>
        <taxon>Schistosoma</taxon>
    </lineage>
</organism>
<dbReference type="InParanoid" id="G4V9S8"/>
<protein>
    <submittedName>
        <fullName evidence="2">Smp_200790</fullName>
    </submittedName>
</protein>
<reference evidence="1" key="1">
    <citation type="journal article" date="2012" name="PLoS Negl. Trop. Dis.">
        <title>A systematically improved high quality genome and transcriptome of the human blood fluke Schistosoma mansoni.</title>
        <authorList>
            <person name="Protasio A.V."/>
            <person name="Tsai I.J."/>
            <person name="Babbage A."/>
            <person name="Nichol S."/>
            <person name="Hunt M."/>
            <person name="Aslett M.A."/>
            <person name="De Silva N."/>
            <person name="Velarde G.S."/>
            <person name="Anderson T.J."/>
            <person name="Clark R.C."/>
            <person name="Davidson C."/>
            <person name="Dillon G.P."/>
            <person name="Holroyd N.E."/>
            <person name="LoVerde P.T."/>
            <person name="Lloyd C."/>
            <person name="McQuillan J."/>
            <person name="Oliveira G."/>
            <person name="Otto T.D."/>
            <person name="Parker-Manuel S.J."/>
            <person name="Quail M.A."/>
            <person name="Wilson R.A."/>
            <person name="Zerlotini A."/>
            <person name="Dunne D.W."/>
            <person name="Berriman M."/>
        </authorList>
    </citation>
    <scope>NUCLEOTIDE SEQUENCE [LARGE SCALE GENOMIC DNA]</scope>
    <source>
        <strain evidence="1">Puerto Rican</strain>
    </source>
</reference>